<dbReference type="EMBL" id="CP025544">
    <property type="protein sequence ID" value="AXK60811.1"/>
    <property type="molecule type" value="Genomic_DNA"/>
</dbReference>
<dbReference type="OrthoDB" id="13225at2"/>
<organism evidence="5 6">
    <name type="scientific">Candidatus Chromulinivorax destructor</name>
    <dbReference type="NCBI Taxonomy" id="2066483"/>
    <lineage>
        <taxon>Bacteria</taxon>
        <taxon>Candidatus Babelota</taxon>
        <taxon>Candidatus Babeliae</taxon>
        <taxon>Candidatus Babeliales</taxon>
        <taxon>Candidatus Chromulinivoraceae</taxon>
        <taxon>Candidatus Chromulinivorax</taxon>
    </lineage>
</organism>
<keyword evidence="1" id="KW-0677">Repeat</keyword>
<dbReference type="Gene3D" id="1.25.40.20">
    <property type="entry name" value="Ankyrin repeat-containing domain"/>
    <property type="match status" value="2"/>
</dbReference>
<feature type="repeat" description="ANK" evidence="3">
    <location>
        <begin position="174"/>
        <end position="206"/>
    </location>
</feature>
<feature type="repeat" description="ANK" evidence="3">
    <location>
        <begin position="40"/>
        <end position="72"/>
    </location>
</feature>
<feature type="repeat" description="ANK" evidence="3">
    <location>
        <begin position="207"/>
        <end position="239"/>
    </location>
</feature>
<reference evidence="5 6" key="1">
    <citation type="submission" date="2017-12" db="EMBL/GenBank/DDBJ databases">
        <title>Chromulinavorax destructans is a abundant pathogen of dominant heterotrophic picoflagllates.</title>
        <authorList>
            <person name="Deeg C.M."/>
            <person name="Zimmer M."/>
            <person name="Suttle C.A."/>
        </authorList>
    </citation>
    <scope>NUCLEOTIDE SEQUENCE [LARGE SCALE GENOMIC DNA]</scope>
    <source>
        <strain evidence="5 6">SeV1</strain>
    </source>
</reference>
<dbReference type="KEGG" id="cdes:C0J27_03630"/>
<evidence type="ECO:0000313" key="5">
    <source>
        <dbReference type="EMBL" id="AXK60811.1"/>
    </source>
</evidence>
<dbReference type="PROSITE" id="PS50088">
    <property type="entry name" value="ANK_REPEAT"/>
    <property type="match status" value="5"/>
</dbReference>
<dbReference type="Pfam" id="PF13637">
    <property type="entry name" value="Ank_4"/>
    <property type="match status" value="1"/>
</dbReference>
<dbReference type="PRINTS" id="PR01415">
    <property type="entry name" value="ANKYRIN"/>
</dbReference>
<feature type="chain" id="PRO_5016591911" evidence="4">
    <location>
        <begin position="26"/>
        <end position="268"/>
    </location>
</feature>
<dbReference type="SUPFAM" id="SSF48403">
    <property type="entry name" value="Ankyrin repeat"/>
    <property type="match status" value="1"/>
</dbReference>
<dbReference type="InterPro" id="IPR036770">
    <property type="entry name" value="Ankyrin_rpt-contain_sf"/>
</dbReference>
<dbReference type="PANTHER" id="PTHR24173:SF83">
    <property type="entry name" value="SOCS BOX DOMAIN-CONTAINING PROTEIN"/>
    <property type="match status" value="1"/>
</dbReference>
<keyword evidence="2 3" id="KW-0040">ANK repeat</keyword>
<dbReference type="Proteomes" id="UP000254834">
    <property type="component" value="Chromosome"/>
</dbReference>
<dbReference type="AlphaFoldDB" id="A0A345ZBZ4"/>
<evidence type="ECO:0000256" key="4">
    <source>
        <dbReference type="SAM" id="SignalP"/>
    </source>
</evidence>
<keyword evidence="6" id="KW-1185">Reference proteome</keyword>
<dbReference type="PANTHER" id="PTHR24173">
    <property type="entry name" value="ANKYRIN REPEAT CONTAINING"/>
    <property type="match status" value="1"/>
</dbReference>
<evidence type="ECO:0000256" key="2">
    <source>
        <dbReference type="ARBA" id="ARBA00023043"/>
    </source>
</evidence>
<dbReference type="Pfam" id="PF12796">
    <property type="entry name" value="Ank_2"/>
    <property type="match status" value="2"/>
</dbReference>
<accession>A0A345ZBZ4</accession>
<feature type="repeat" description="ANK" evidence="3">
    <location>
        <begin position="141"/>
        <end position="173"/>
    </location>
</feature>
<evidence type="ECO:0000256" key="3">
    <source>
        <dbReference type="PROSITE-ProRule" id="PRU00023"/>
    </source>
</evidence>
<sequence>MNCMKKNIKNLAVIGFLFLGFSLAAKEKKQSDTVIIVDGKKTTLLHQAVRRNDLKEVEKLLNEGFDVDVRNEVLCTPLHDAAAFGAVDVIKLLLSRGADINAISGGFGWTPLLKAVYWNHYHAVVALAQADADLNMKADMWGVTALHKAVYHRHNKIALYLLDKGADFNSVDNLKSSPLHYAAAYSSAQVVESLVQRGANINQQNFRGKTALHAAVECNNKATVKSLLHSGARTDILDQDGHNAEFYVETEGMKSLFHPIVSWYKFFL</sequence>
<dbReference type="SMART" id="SM00248">
    <property type="entry name" value="ANK"/>
    <property type="match status" value="6"/>
</dbReference>
<evidence type="ECO:0000256" key="1">
    <source>
        <dbReference type="ARBA" id="ARBA00022737"/>
    </source>
</evidence>
<dbReference type="InterPro" id="IPR002110">
    <property type="entry name" value="Ankyrin_rpt"/>
</dbReference>
<dbReference type="PROSITE" id="PS50297">
    <property type="entry name" value="ANK_REP_REGION"/>
    <property type="match status" value="5"/>
</dbReference>
<name>A0A345ZBZ4_9BACT</name>
<proteinExistence type="predicted"/>
<keyword evidence="4" id="KW-0732">Signal</keyword>
<feature type="repeat" description="ANK" evidence="3">
    <location>
        <begin position="76"/>
        <end position="105"/>
    </location>
</feature>
<evidence type="ECO:0000313" key="6">
    <source>
        <dbReference type="Proteomes" id="UP000254834"/>
    </source>
</evidence>
<gene>
    <name evidence="5" type="ORF">C0J27_03630</name>
</gene>
<protein>
    <submittedName>
        <fullName evidence="5">Uncharacterized protein</fullName>
    </submittedName>
</protein>
<feature type="signal peptide" evidence="4">
    <location>
        <begin position="1"/>
        <end position="25"/>
    </location>
</feature>